<evidence type="ECO:0000256" key="3">
    <source>
        <dbReference type="ARBA" id="ARBA00023163"/>
    </source>
</evidence>
<dbReference type="STRING" id="1144548.SAMN05443287_102261"/>
<protein>
    <submittedName>
        <fullName evidence="6">Transcriptional regulator, IclR family</fullName>
    </submittedName>
</protein>
<dbReference type="EMBL" id="FNYV01000002">
    <property type="protein sequence ID" value="SEI91948.1"/>
    <property type="molecule type" value="Genomic_DNA"/>
</dbReference>
<dbReference type="Proteomes" id="UP000198707">
    <property type="component" value="Unassembled WGS sequence"/>
</dbReference>
<keyword evidence="2" id="KW-0238">DNA-binding</keyword>
<dbReference type="PANTHER" id="PTHR30136:SF24">
    <property type="entry name" value="HTH-TYPE TRANSCRIPTIONAL REPRESSOR ALLR"/>
    <property type="match status" value="1"/>
</dbReference>
<keyword evidence="1" id="KW-0805">Transcription regulation</keyword>
<evidence type="ECO:0000259" key="5">
    <source>
        <dbReference type="PROSITE" id="PS51078"/>
    </source>
</evidence>
<proteinExistence type="predicted"/>
<dbReference type="Pfam" id="PF09339">
    <property type="entry name" value="HTH_IclR"/>
    <property type="match status" value="1"/>
</dbReference>
<keyword evidence="3" id="KW-0804">Transcription</keyword>
<evidence type="ECO:0000259" key="4">
    <source>
        <dbReference type="PROSITE" id="PS51077"/>
    </source>
</evidence>
<organism evidence="6 7">
    <name type="scientific">Micromonospora phaseoli</name>
    <dbReference type="NCBI Taxonomy" id="1144548"/>
    <lineage>
        <taxon>Bacteria</taxon>
        <taxon>Bacillati</taxon>
        <taxon>Actinomycetota</taxon>
        <taxon>Actinomycetes</taxon>
        <taxon>Micromonosporales</taxon>
        <taxon>Micromonosporaceae</taxon>
        <taxon>Micromonospora</taxon>
    </lineage>
</organism>
<dbReference type="AlphaFoldDB" id="A0A1H6UI43"/>
<dbReference type="InterPro" id="IPR005471">
    <property type="entry name" value="Tscrpt_reg_IclR_N"/>
</dbReference>
<dbReference type="InterPro" id="IPR036388">
    <property type="entry name" value="WH-like_DNA-bd_sf"/>
</dbReference>
<dbReference type="SUPFAM" id="SSF55781">
    <property type="entry name" value="GAF domain-like"/>
    <property type="match status" value="1"/>
</dbReference>
<feature type="domain" description="IclR-ED" evidence="5">
    <location>
        <begin position="69"/>
        <end position="248"/>
    </location>
</feature>
<feature type="domain" description="HTH iclR-type" evidence="4">
    <location>
        <begin position="7"/>
        <end position="68"/>
    </location>
</feature>
<dbReference type="SUPFAM" id="SSF46785">
    <property type="entry name" value="Winged helix' DNA-binding domain"/>
    <property type="match status" value="1"/>
</dbReference>
<evidence type="ECO:0000256" key="2">
    <source>
        <dbReference type="ARBA" id="ARBA00023125"/>
    </source>
</evidence>
<evidence type="ECO:0000313" key="7">
    <source>
        <dbReference type="Proteomes" id="UP000198707"/>
    </source>
</evidence>
<dbReference type="PANTHER" id="PTHR30136">
    <property type="entry name" value="HELIX-TURN-HELIX TRANSCRIPTIONAL REGULATOR, ICLR FAMILY"/>
    <property type="match status" value="1"/>
</dbReference>
<dbReference type="InterPro" id="IPR029016">
    <property type="entry name" value="GAF-like_dom_sf"/>
</dbReference>
<dbReference type="SMART" id="SM00346">
    <property type="entry name" value="HTH_ICLR"/>
    <property type="match status" value="1"/>
</dbReference>
<dbReference type="PROSITE" id="PS51078">
    <property type="entry name" value="ICLR_ED"/>
    <property type="match status" value="1"/>
</dbReference>
<accession>A0A1H6UI43</accession>
<dbReference type="InterPro" id="IPR014757">
    <property type="entry name" value="Tscrpt_reg_IclR_C"/>
</dbReference>
<name>A0A1H6UI43_9ACTN</name>
<evidence type="ECO:0000313" key="6">
    <source>
        <dbReference type="EMBL" id="SEI91948.1"/>
    </source>
</evidence>
<gene>
    <name evidence="6" type="ORF">SAMN05443287_102261</name>
</gene>
<dbReference type="GO" id="GO:0003700">
    <property type="term" value="F:DNA-binding transcription factor activity"/>
    <property type="evidence" value="ECO:0007669"/>
    <property type="project" value="TreeGrafter"/>
</dbReference>
<dbReference type="Gene3D" id="1.10.10.10">
    <property type="entry name" value="Winged helix-like DNA-binding domain superfamily/Winged helix DNA-binding domain"/>
    <property type="match status" value="1"/>
</dbReference>
<dbReference type="InterPro" id="IPR036390">
    <property type="entry name" value="WH_DNA-bd_sf"/>
</dbReference>
<dbReference type="GO" id="GO:0045892">
    <property type="term" value="P:negative regulation of DNA-templated transcription"/>
    <property type="evidence" value="ECO:0007669"/>
    <property type="project" value="TreeGrafter"/>
</dbReference>
<keyword evidence="7" id="KW-1185">Reference proteome</keyword>
<dbReference type="PROSITE" id="PS51077">
    <property type="entry name" value="HTH_ICLR"/>
    <property type="match status" value="1"/>
</dbReference>
<dbReference type="GO" id="GO:0003677">
    <property type="term" value="F:DNA binding"/>
    <property type="evidence" value="ECO:0007669"/>
    <property type="project" value="UniProtKB-KW"/>
</dbReference>
<dbReference type="Gene3D" id="3.30.450.40">
    <property type="match status" value="1"/>
</dbReference>
<reference evidence="7" key="1">
    <citation type="submission" date="2016-10" db="EMBL/GenBank/DDBJ databases">
        <authorList>
            <person name="Varghese N."/>
            <person name="Submissions S."/>
        </authorList>
    </citation>
    <scope>NUCLEOTIDE SEQUENCE [LARGE SCALE GENOMIC DNA]</scope>
    <source>
        <strain evidence="7">CGMCC 4.7038</strain>
    </source>
</reference>
<evidence type="ECO:0000256" key="1">
    <source>
        <dbReference type="ARBA" id="ARBA00023015"/>
    </source>
</evidence>
<dbReference type="RefSeq" id="WP_175510310.1">
    <property type="nucleotide sequence ID" value="NZ_BOPI01000003.1"/>
</dbReference>
<sequence>MHAQPGRSVTSKVLALLDSFTPASPALTLSELARRAEIPLPTASRRVAELVAWGALERGADGRYRIGLRLWEVGSLAPRGLGLRELALPTMEDLYEVTHENVQLAVRQDLELVFIERIAGRHAVPVLTRVGGRFALHATGVGLVLLAYAPTEVQEQTLAAPLERWTELTITDPGRLRRALAEVRRTGYAVSDRQVTMDALSVAAPIRGPDGSVVAAISLVVAHDRADPVALAPLVQAAGRTISRALGTPVRAAATSHVTPLPPVT</sequence>
<dbReference type="Pfam" id="PF01614">
    <property type="entry name" value="IclR_C"/>
    <property type="match status" value="1"/>
</dbReference>
<dbReference type="InterPro" id="IPR050707">
    <property type="entry name" value="HTH_MetabolicPath_Reg"/>
</dbReference>